<sequence>MFVTNAKIDYLQYQISAVLRLIPLFKLSEALVTTRKTGVTPRFALEPICSGGCTTLM</sequence>
<name>A0A6H5IQG0_9HYME</name>
<keyword evidence="2" id="KW-1185">Reference proteome</keyword>
<gene>
    <name evidence="1" type="ORF">TBRA_LOCUS11436</name>
</gene>
<evidence type="ECO:0000313" key="2">
    <source>
        <dbReference type="Proteomes" id="UP000479190"/>
    </source>
</evidence>
<organism evidence="1 2">
    <name type="scientific">Trichogramma brassicae</name>
    <dbReference type="NCBI Taxonomy" id="86971"/>
    <lineage>
        <taxon>Eukaryota</taxon>
        <taxon>Metazoa</taxon>
        <taxon>Ecdysozoa</taxon>
        <taxon>Arthropoda</taxon>
        <taxon>Hexapoda</taxon>
        <taxon>Insecta</taxon>
        <taxon>Pterygota</taxon>
        <taxon>Neoptera</taxon>
        <taxon>Endopterygota</taxon>
        <taxon>Hymenoptera</taxon>
        <taxon>Apocrita</taxon>
        <taxon>Proctotrupomorpha</taxon>
        <taxon>Chalcidoidea</taxon>
        <taxon>Trichogrammatidae</taxon>
        <taxon>Trichogramma</taxon>
    </lineage>
</organism>
<dbReference type="AlphaFoldDB" id="A0A6H5IQG0"/>
<evidence type="ECO:0000313" key="1">
    <source>
        <dbReference type="EMBL" id="CAB0039698.1"/>
    </source>
</evidence>
<proteinExistence type="predicted"/>
<reference evidence="1 2" key="1">
    <citation type="submission" date="2020-02" db="EMBL/GenBank/DDBJ databases">
        <authorList>
            <person name="Ferguson B K."/>
        </authorList>
    </citation>
    <scope>NUCLEOTIDE SEQUENCE [LARGE SCALE GENOMIC DNA]</scope>
</reference>
<accession>A0A6H5IQG0</accession>
<dbReference type="EMBL" id="CADCXV010000977">
    <property type="protein sequence ID" value="CAB0039698.1"/>
    <property type="molecule type" value="Genomic_DNA"/>
</dbReference>
<dbReference type="Proteomes" id="UP000479190">
    <property type="component" value="Unassembled WGS sequence"/>
</dbReference>
<protein>
    <submittedName>
        <fullName evidence="1">Uncharacterized protein</fullName>
    </submittedName>
</protein>